<dbReference type="Proteomes" id="UP001157502">
    <property type="component" value="Chromosome 16"/>
</dbReference>
<organism evidence="1 2">
    <name type="scientific">Dallia pectoralis</name>
    <name type="common">Alaska blackfish</name>
    <dbReference type="NCBI Taxonomy" id="75939"/>
    <lineage>
        <taxon>Eukaryota</taxon>
        <taxon>Metazoa</taxon>
        <taxon>Chordata</taxon>
        <taxon>Craniata</taxon>
        <taxon>Vertebrata</taxon>
        <taxon>Euteleostomi</taxon>
        <taxon>Actinopterygii</taxon>
        <taxon>Neopterygii</taxon>
        <taxon>Teleostei</taxon>
        <taxon>Protacanthopterygii</taxon>
        <taxon>Esociformes</taxon>
        <taxon>Umbridae</taxon>
        <taxon>Dallia</taxon>
    </lineage>
</organism>
<evidence type="ECO:0000313" key="1">
    <source>
        <dbReference type="EMBL" id="KAJ7999707.1"/>
    </source>
</evidence>
<accession>A0ACC2G817</accession>
<comment type="caution">
    <text evidence="1">The sequence shown here is derived from an EMBL/GenBank/DDBJ whole genome shotgun (WGS) entry which is preliminary data.</text>
</comment>
<gene>
    <name evidence="1" type="ORF">DPEC_G00197200</name>
</gene>
<keyword evidence="2" id="KW-1185">Reference proteome</keyword>
<reference evidence="1" key="1">
    <citation type="submission" date="2021-05" db="EMBL/GenBank/DDBJ databases">
        <authorList>
            <person name="Pan Q."/>
            <person name="Jouanno E."/>
            <person name="Zahm M."/>
            <person name="Klopp C."/>
            <person name="Cabau C."/>
            <person name="Louis A."/>
            <person name="Berthelot C."/>
            <person name="Parey E."/>
            <person name="Roest Crollius H."/>
            <person name="Montfort J."/>
            <person name="Robinson-Rechavi M."/>
            <person name="Bouchez O."/>
            <person name="Lampietro C."/>
            <person name="Lopez Roques C."/>
            <person name="Donnadieu C."/>
            <person name="Postlethwait J."/>
            <person name="Bobe J."/>
            <person name="Dillon D."/>
            <person name="Chandos A."/>
            <person name="von Hippel F."/>
            <person name="Guiguen Y."/>
        </authorList>
    </citation>
    <scope>NUCLEOTIDE SEQUENCE</scope>
    <source>
        <strain evidence="1">YG-Jan2019</strain>
    </source>
</reference>
<protein>
    <submittedName>
        <fullName evidence="1">Uncharacterized protein</fullName>
    </submittedName>
</protein>
<name>A0ACC2G817_DALPE</name>
<proteinExistence type="predicted"/>
<dbReference type="EMBL" id="CM055743">
    <property type="protein sequence ID" value="KAJ7999707.1"/>
    <property type="molecule type" value="Genomic_DNA"/>
</dbReference>
<evidence type="ECO:0000313" key="2">
    <source>
        <dbReference type="Proteomes" id="UP001157502"/>
    </source>
</evidence>
<sequence>MGANSSTPEPAPASPVTQFEKPWRKTDWSKTNRDNMVETLRNFDLKDLNLGQLRCLLLGPIGSGKSSFINSVNNVFQGRIAHSALAAASYGTSFTRTYNTHYIQNEPKCLPFVFNDIMGLEEQNGLGIHPDDLISALRGHLPEGYAFNPVTPLREESRDYKKHPNIEDKVHCLVNVIPADKLSFISTEVIEKITKIRAIATELGVPQVVVLTMPDKACDLVGNDLQKIYTSIEIKKKMQICSNYLGVPMDCILAVKNYHEEDGLNDDLDILILTAMSRIMNVAKDFMWMEQKRKTVNNTHHP</sequence>